<dbReference type="AlphaFoldDB" id="A0AAJ2KSM3"/>
<evidence type="ECO:0000256" key="6">
    <source>
        <dbReference type="ARBA" id="ARBA00022989"/>
    </source>
</evidence>
<dbReference type="Pfam" id="PF03845">
    <property type="entry name" value="Spore_permease"/>
    <property type="match status" value="1"/>
</dbReference>
<evidence type="ECO:0000313" key="10">
    <source>
        <dbReference type="Proteomes" id="UP001285636"/>
    </source>
</evidence>
<feature type="transmembrane region" description="Helical" evidence="8">
    <location>
        <begin position="184"/>
        <end position="205"/>
    </location>
</feature>
<name>A0AAJ2KSM3_ALKPS</name>
<evidence type="ECO:0000313" key="9">
    <source>
        <dbReference type="EMBL" id="MDV2883757.1"/>
    </source>
</evidence>
<proteinExistence type="inferred from homology"/>
<reference evidence="9" key="1">
    <citation type="submission" date="2023-10" db="EMBL/GenBank/DDBJ databases">
        <title>Screening of Alkalihalophilus pseudofirmusBZ-TG-HK211 and Its Alleviation of Salt Stress on Rapeseed Growth.</title>
        <authorList>
            <person name="Zhao B."/>
            <person name="Guo T."/>
        </authorList>
    </citation>
    <scope>NUCLEOTIDE SEQUENCE</scope>
    <source>
        <strain evidence="9">BZ-TG-HK211</strain>
    </source>
</reference>
<keyword evidence="5 8" id="KW-0812">Transmembrane</keyword>
<comment type="caution">
    <text evidence="9">The sequence shown here is derived from an EMBL/GenBank/DDBJ whole genome shotgun (WGS) entry which is preliminary data.</text>
</comment>
<feature type="transmembrane region" description="Helical" evidence="8">
    <location>
        <begin position="217"/>
        <end position="238"/>
    </location>
</feature>
<dbReference type="GO" id="GO:0009847">
    <property type="term" value="P:spore germination"/>
    <property type="evidence" value="ECO:0007669"/>
    <property type="project" value="InterPro"/>
</dbReference>
<dbReference type="Proteomes" id="UP001285636">
    <property type="component" value="Unassembled WGS sequence"/>
</dbReference>
<feature type="transmembrane region" description="Helical" evidence="8">
    <location>
        <begin position="74"/>
        <end position="100"/>
    </location>
</feature>
<keyword evidence="6 8" id="KW-1133">Transmembrane helix</keyword>
<dbReference type="EMBL" id="JAWJAY010000001">
    <property type="protein sequence ID" value="MDV2883757.1"/>
    <property type="molecule type" value="Genomic_DNA"/>
</dbReference>
<dbReference type="InterPro" id="IPR004761">
    <property type="entry name" value="Spore_GerAB"/>
</dbReference>
<keyword evidence="7 8" id="KW-0472">Membrane</keyword>
<keyword evidence="3" id="KW-0813">Transport</keyword>
<accession>A0AAJ2KSM3</accession>
<keyword evidence="4" id="KW-0309">Germination</keyword>
<evidence type="ECO:0000256" key="7">
    <source>
        <dbReference type="ARBA" id="ARBA00023136"/>
    </source>
</evidence>
<dbReference type="PANTHER" id="PTHR34975:SF2">
    <property type="entry name" value="SPORE GERMINATION PROTEIN A2"/>
    <property type="match status" value="1"/>
</dbReference>
<comment type="subcellular location">
    <subcellularLocation>
        <location evidence="1">Membrane</location>
        <topology evidence="1">Multi-pass membrane protein</topology>
    </subcellularLocation>
</comment>
<evidence type="ECO:0000256" key="3">
    <source>
        <dbReference type="ARBA" id="ARBA00022448"/>
    </source>
</evidence>
<protein>
    <submittedName>
        <fullName evidence="9">GerAB/ArcD/ProY family transporter</fullName>
    </submittedName>
</protein>
<gene>
    <name evidence="9" type="ORF">RYX45_01090</name>
</gene>
<feature type="transmembrane region" description="Helical" evidence="8">
    <location>
        <begin position="120"/>
        <end position="138"/>
    </location>
</feature>
<feature type="transmembrane region" description="Helical" evidence="8">
    <location>
        <begin position="269"/>
        <end position="298"/>
    </location>
</feature>
<dbReference type="GO" id="GO:0016020">
    <property type="term" value="C:membrane"/>
    <property type="evidence" value="ECO:0007669"/>
    <property type="project" value="UniProtKB-SubCell"/>
</dbReference>
<feature type="transmembrane region" description="Helical" evidence="8">
    <location>
        <begin position="334"/>
        <end position="354"/>
    </location>
</feature>
<evidence type="ECO:0000256" key="1">
    <source>
        <dbReference type="ARBA" id="ARBA00004141"/>
    </source>
</evidence>
<evidence type="ECO:0000256" key="4">
    <source>
        <dbReference type="ARBA" id="ARBA00022544"/>
    </source>
</evidence>
<evidence type="ECO:0000256" key="8">
    <source>
        <dbReference type="SAM" id="Phobius"/>
    </source>
</evidence>
<organism evidence="9 10">
    <name type="scientific">Alkalihalophilus pseudofirmus</name>
    <name type="common">Bacillus pseudofirmus</name>
    <dbReference type="NCBI Taxonomy" id="79885"/>
    <lineage>
        <taxon>Bacteria</taxon>
        <taxon>Bacillati</taxon>
        <taxon>Bacillota</taxon>
        <taxon>Bacilli</taxon>
        <taxon>Bacillales</taxon>
        <taxon>Bacillaceae</taxon>
        <taxon>Alkalihalophilus</taxon>
    </lineage>
</organism>
<dbReference type="PANTHER" id="PTHR34975">
    <property type="entry name" value="SPORE GERMINATION PROTEIN A2"/>
    <property type="match status" value="1"/>
</dbReference>
<feature type="transmembrane region" description="Helical" evidence="8">
    <location>
        <begin position="145"/>
        <end position="164"/>
    </location>
</feature>
<evidence type="ECO:0000256" key="5">
    <source>
        <dbReference type="ARBA" id="ARBA00022692"/>
    </source>
</evidence>
<comment type="similarity">
    <text evidence="2">Belongs to the amino acid-polyamine-organocation (APC) superfamily. Spore germination protein (SGP) (TC 2.A.3.9) family.</text>
</comment>
<feature type="transmembrane region" description="Helical" evidence="8">
    <location>
        <begin position="39"/>
        <end position="62"/>
    </location>
</feature>
<feature type="transmembrane region" description="Helical" evidence="8">
    <location>
        <begin position="12"/>
        <end position="33"/>
    </location>
</feature>
<evidence type="ECO:0000256" key="2">
    <source>
        <dbReference type="ARBA" id="ARBA00007998"/>
    </source>
</evidence>
<dbReference type="RefSeq" id="WP_323465621.1">
    <property type="nucleotide sequence ID" value="NZ_CP144224.1"/>
</dbReference>
<sequence length="362" mass="41266">MEHSQKIGGREFFSIIVLAIGTKITSMTPAILAQSGKNAFWMMPFAGALTLLAPFLLLLYLLRTYQNKNLMDLIYHLLGKWMGGLVGVVLFLVAFVSLVLESRNYLDELSSIFFPQSPQYALYTVLFIVILFGARKGLNVIASTSWILTPFIKVIALILLVLVLKDVVWMRVFPIWGEGMIVTVIEGVKKASIFGDLFLLTMAYTSLKSTKTFHKTAYIGGAFTLFELTLFFLMYSLFFDYKSIDQVAYPFHEVTQYISVGMYFTNVEAFFMIFWLFAAFIRFMIYLYFTTWIFAAVFSITSFKPLLAVFFFLAIVLGMSINNPIQNVLVYRDMFLTLTTPLFIILPLILWAVAKSKGELAR</sequence>